<organism evidence="1 2">
    <name type="scientific">Maribacter dokdonensis</name>
    <dbReference type="NCBI Taxonomy" id="320912"/>
    <lineage>
        <taxon>Bacteria</taxon>
        <taxon>Pseudomonadati</taxon>
        <taxon>Bacteroidota</taxon>
        <taxon>Flavobacteriia</taxon>
        <taxon>Flavobacteriales</taxon>
        <taxon>Flavobacteriaceae</taxon>
        <taxon>Maribacter</taxon>
    </lineage>
</organism>
<dbReference type="GeneID" id="90591992"/>
<dbReference type="Proteomes" id="UP000199574">
    <property type="component" value="Chromosome I"/>
</dbReference>
<dbReference type="RefSeq" id="WP_091607039.1">
    <property type="nucleotide sequence ID" value="NZ_LT629754.1"/>
</dbReference>
<keyword evidence="2" id="KW-1185">Reference proteome</keyword>
<evidence type="ECO:0000313" key="2">
    <source>
        <dbReference type="Proteomes" id="UP000199574"/>
    </source>
</evidence>
<proteinExistence type="predicted"/>
<name>A0ABY0UTI0_9FLAO</name>
<dbReference type="EMBL" id="LT629754">
    <property type="protein sequence ID" value="SDT15796.1"/>
    <property type="molecule type" value="Genomic_DNA"/>
</dbReference>
<accession>A0ABY0UTI0</accession>
<sequence length="117" mass="13559">MAVETIYLQDVLKQMRTLGADGRAVPFSISVRTFQRFSKTGGALKKWDRAKLVMKEENPNADSVLSLRVKPKRRTLFKKNPDHYENKTRNIRIIPQGDIKKINIRLIISFNGKKVIY</sequence>
<gene>
    <name evidence="1" type="ORF">SAMN05192545_2900</name>
</gene>
<protein>
    <submittedName>
        <fullName evidence="1">Uncharacterized protein</fullName>
    </submittedName>
</protein>
<evidence type="ECO:0000313" key="1">
    <source>
        <dbReference type="EMBL" id="SDT15796.1"/>
    </source>
</evidence>
<reference evidence="1 2" key="1">
    <citation type="submission" date="2016-10" db="EMBL/GenBank/DDBJ databases">
        <authorList>
            <person name="Varghese N."/>
            <person name="Submissions S."/>
        </authorList>
    </citation>
    <scope>NUCLEOTIDE SEQUENCE [LARGE SCALE GENOMIC DNA]</scope>
    <source>
        <strain evidence="1 2">MAR_2009_60</strain>
    </source>
</reference>